<organism evidence="12 13">
    <name type="scientific">Nocardia vermiculata</name>
    <dbReference type="NCBI Taxonomy" id="257274"/>
    <lineage>
        <taxon>Bacteria</taxon>
        <taxon>Bacillati</taxon>
        <taxon>Actinomycetota</taxon>
        <taxon>Actinomycetes</taxon>
        <taxon>Mycobacteriales</taxon>
        <taxon>Nocardiaceae</taxon>
        <taxon>Nocardia</taxon>
    </lineage>
</organism>
<evidence type="ECO:0000256" key="4">
    <source>
        <dbReference type="ARBA" id="ARBA00022519"/>
    </source>
</evidence>
<evidence type="ECO:0000313" key="13">
    <source>
        <dbReference type="Proteomes" id="UP000565711"/>
    </source>
</evidence>
<dbReference type="PANTHER" id="PTHR35011">
    <property type="entry name" value="2,3-DIKETO-L-GULONATE TRAP TRANSPORTER SMALL PERMEASE PROTEIN YIAM"/>
    <property type="match status" value="1"/>
</dbReference>
<dbReference type="EMBL" id="JAAXOP010000008">
    <property type="protein sequence ID" value="NKY51636.1"/>
    <property type="molecule type" value="Genomic_DNA"/>
</dbReference>
<feature type="transmembrane region" description="Helical" evidence="10">
    <location>
        <begin position="134"/>
        <end position="158"/>
    </location>
</feature>
<evidence type="ECO:0000256" key="6">
    <source>
        <dbReference type="ARBA" id="ARBA00022989"/>
    </source>
</evidence>
<keyword evidence="2" id="KW-0813">Transport</keyword>
<keyword evidence="13" id="KW-1185">Reference proteome</keyword>
<evidence type="ECO:0000256" key="7">
    <source>
        <dbReference type="ARBA" id="ARBA00023136"/>
    </source>
</evidence>
<keyword evidence="5 10" id="KW-0812">Transmembrane</keyword>
<comment type="subcellular location">
    <subcellularLocation>
        <location evidence="1">Cell inner membrane</location>
        <topology evidence="1">Multi-pass membrane protein</topology>
    </subcellularLocation>
</comment>
<reference evidence="12 13" key="1">
    <citation type="submission" date="2020-04" db="EMBL/GenBank/DDBJ databases">
        <title>MicrobeNet Type strains.</title>
        <authorList>
            <person name="Nicholson A.C."/>
        </authorList>
    </citation>
    <scope>NUCLEOTIDE SEQUENCE [LARGE SCALE GENOMIC DNA]</scope>
    <source>
        <strain evidence="12 13">JCM 12354</strain>
    </source>
</reference>
<dbReference type="InterPro" id="IPR007387">
    <property type="entry name" value="TRAP_DctQ"/>
</dbReference>
<dbReference type="GO" id="GO:0015740">
    <property type="term" value="P:C4-dicarboxylate transport"/>
    <property type="evidence" value="ECO:0007669"/>
    <property type="project" value="TreeGrafter"/>
</dbReference>
<keyword evidence="4" id="KW-0997">Cell inner membrane</keyword>
<name>A0A846XWV6_9NOCA</name>
<evidence type="ECO:0000256" key="10">
    <source>
        <dbReference type="SAM" id="Phobius"/>
    </source>
</evidence>
<evidence type="ECO:0000313" key="12">
    <source>
        <dbReference type="EMBL" id="NKY51636.1"/>
    </source>
</evidence>
<feature type="domain" description="Tripartite ATP-independent periplasmic transporters DctQ component" evidence="11">
    <location>
        <begin position="30"/>
        <end position="162"/>
    </location>
</feature>
<dbReference type="RefSeq" id="WP_067871391.1">
    <property type="nucleotide sequence ID" value="NZ_JAAXOP010000008.1"/>
</dbReference>
<keyword evidence="6 10" id="KW-1133">Transmembrane helix</keyword>
<dbReference type="PANTHER" id="PTHR35011:SF10">
    <property type="entry name" value="TRAP TRANSPORTER SMALL PERMEASE PROTEIN"/>
    <property type="match status" value="1"/>
</dbReference>
<evidence type="ECO:0000256" key="3">
    <source>
        <dbReference type="ARBA" id="ARBA00022475"/>
    </source>
</evidence>
<accession>A0A846XWV6</accession>
<gene>
    <name evidence="12" type="ORF">HGA08_15555</name>
</gene>
<sequence length="208" mass="22267">MSASSSASSARPDRLRLLIEVPAVVVLFVMMIHVTANALLRAFASHPIQNTLEITQYIYLPIIALLGFMAAQARGEHIVADLVTHYFPRRVRRAVLACGYLLALIVMGGFAWFGAKAAIHAQEIGKTAGVSTVVSWPVLYLVPLAFTVLTLQLAFAAVRALRGGEDEDVERAPTPDGADESATATPDEDLVPAVAADPTSHPSHSEKK</sequence>
<evidence type="ECO:0000256" key="9">
    <source>
        <dbReference type="SAM" id="MobiDB-lite"/>
    </source>
</evidence>
<comment type="caution">
    <text evidence="12">The sequence shown here is derived from an EMBL/GenBank/DDBJ whole genome shotgun (WGS) entry which is preliminary data.</text>
</comment>
<feature type="region of interest" description="Disordered" evidence="9">
    <location>
        <begin position="165"/>
        <end position="208"/>
    </location>
</feature>
<dbReference type="InterPro" id="IPR055348">
    <property type="entry name" value="DctQ"/>
</dbReference>
<evidence type="ECO:0000256" key="1">
    <source>
        <dbReference type="ARBA" id="ARBA00004429"/>
    </source>
</evidence>
<keyword evidence="7 10" id="KW-0472">Membrane</keyword>
<dbReference type="AlphaFoldDB" id="A0A846XWV6"/>
<evidence type="ECO:0000256" key="8">
    <source>
        <dbReference type="ARBA" id="ARBA00038436"/>
    </source>
</evidence>
<proteinExistence type="inferred from homology"/>
<dbReference type="GO" id="GO:0022857">
    <property type="term" value="F:transmembrane transporter activity"/>
    <property type="evidence" value="ECO:0007669"/>
    <property type="project" value="TreeGrafter"/>
</dbReference>
<keyword evidence="3" id="KW-1003">Cell membrane</keyword>
<evidence type="ECO:0000256" key="2">
    <source>
        <dbReference type="ARBA" id="ARBA00022448"/>
    </source>
</evidence>
<dbReference type="Proteomes" id="UP000565711">
    <property type="component" value="Unassembled WGS sequence"/>
</dbReference>
<dbReference type="Pfam" id="PF04290">
    <property type="entry name" value="DctQ"/>
    <property type="match status" value="1"/>
</dbReference>
<evidence type="ECO:0000256" key="5">
    <source>
        <dbReference type="ARBA" id="ARBA00022692"/>
    </source>
</evidence>
<feature type="transmembrane region" description="Helical" evidence="10">
    <location>
        <begin position="94"/>
        <end position="114"/>
    </location>
</feature>
<comment type="similarity">
    <text evidence="8">Belongs to the TRAP transporter small permease family.</text>
</comment>
<evidence type="ECO:0000259" key="11">
    <source>
        <dbReference type="Pfam" id="PF04290"/>
    </source>
</evidence>
<feature type="transmembrane region" description="Helical" evidence="10">
    <location>
        <begin position="21"/>
        <end position="44"/>
    </location>
</feature>
<feature type="transmembrane region" description="Helical" evidence="10">
    <location>
        <begin position="56"/>
        <end position="73"/>
    </location>
</feature>
<dbReference type="GO" id="GO:0005886">
    <property type="term" value="C:plasma membrane"/>
    <property type="evidence" value="ECO:0007669"/>
    <property type="project" value="UniProtKB-SubCell"/>
</dbReference>
<protein>
    <submittedName>
        <fullName evidence="12">TRAP transporter small permease</fullName>
    </submittedName>
</protein>